<evidence type="ECO:0000259" key="1">
    <source>
        <dbReference type="Pfam" id="PF18493"/>
    </source>
</evidence>
<dbReference type="RefSeq" id="WP_058527422.1">
    <property type="nucleotide sequence ID" value="NZ_CAAAHY010000006.1"/>
</dbReference>
<dbReference type="STRING" id="448.Lery_2299"/>
<evidence type="ECO:0000313" key="2">
    <source>
        <dbReference type="EMBL" id="KTC94132.1"/>
    </source>
</evidence>
<keyword evidence="3" id="KW-1185">Reference proteome</keyword>
<feature type="domain" description="RavJ-like C-terminal" evidence="1">
    <location>
        <begin position="173"/>
        <end position="291"/>
    </location>
</feature>
<accession>A0A0W0TEV0</accession>
<comment type="caution">
    <text evidence="2">The sequence shown here is derived from an EMBL/GenBank/DDBJ whole genome shotgun (WGS) entry which is preliminary data.</text>
</comment>
<sequence length="319" mass="36189">MAGKPHETAPSLSYGTEESKFDVGDERVTVVEATMSLDVFPLWVKDSDALIYCVDLSQATPESVQYAIEDIDTFQRINPNAKLILVGTHIDQAKNPHEKLKIINELFGNRFTQAVGVSFAPQQAAKTNFVDNLRQEIVKPLLKAEEHQAEATESQYVVIRKIKYPVPPKPFPKSYTQLWNKGAGQEQSVKQAQSVKDERRDFLAALEVLRDYSKSNNPDTCSFFGSKVKLAVTRHLFRHHTDVVDQLYKQYYKKDKATAGDLISALKEKLILQRETLNFKGSLAQRIRFIEQQANLEPTDFFELNDQINKGKITISSPQ</sequence>
<gene>
    <name evidence="2" type="ORF">Lery_2299</name>
</gene>
<dbReference type="InterPro" id="IPR027417">
    <property type="entry name" value="P-loop_NTPase"/>
</dbReference>
<proteinExistence type="predicted"/>
<dbReference type="PATRIC" id="fig|448.7.peg.2417"/>
<dbReference type="Pfam" id="PF18493">
    <property type="entry name" value="DUF5617"/>
    <property type="match status" value="1"/>
</dbReference>
<dbReference type="AlphaFoldDB" id="A0A0W0TEV0"/>
<evidence type="ECO:0000313" key="3">
    <source>
        <dbReference type="Proteomes" id="UP000054773"/>
    </source>
</evidence>
<dbReference type="SUPFAM" id="SSF52540">
    <property type="entry name" value="P-loop containing nucleoside triphosphate hydrolases"/>
    <property type="match status" value="1"/>
</dbReference>
<dbReference type="Gene3D" id="3.40.50.300">
    <property type="entry name" value="P-loop containing nucleotide triphosphate hydrolases"/>
    <property type="match status" value="1"/>
</dbReference>
<protein>
    <recommendedName>
        <fullName evidence="1">RavJ-like C-terminal domain-containing protein</fullName>
    </recommendedName>
</protein>
<dbReference type="OrthoDB" id="5639734at2"/>
<organism evidence="2 3">
    <name type="scientific">Legionella erythra</name>
    <dbReference type="NCBI Taxonomy" id="448"/>
    <lineage>
        <taxon>Bacteria</taxon>
        <taxon>Pseudomonadati</taxon>
        <taxon>Pseudomonadota</taxon>
        <taxon>Gammaproteobacteria</taxon>
        <taxon>Legionellales</taxon>
        <taxon>Legionellaceae</taxon>
        <taxon>Legionella</taxon>
    </lineage>
</organism>
<dbReference type="InterPro" id="IPR041234">
    <property type="entry name" value="RavJ-like_C"/>
</dbReference>
<name>A0A0W0TEV0_LEGER</name>
<dbReference type="Proteomes" id="UP000054773">
    <property type="component" value="Unassembled WGS sequence"/>
</dbReference>
<dbReference type="EMBL" id="LNYA01000034">
    <property type="protein sequence ID" value="KTC94132.1"/>
    <property type="molecule type" value="Genomic_DNA"/>
</dbReference>
<dbReference type="CDD" id="cd00882">
    <property type="entry name" value="Ras_like_GTPase"/>
    <property type="match status" value="1"/>
</dbReference>
<reference evidence="2 3" key="1">
    <citation type="submission" date="2015-11" db="EMBL/GenBank/DDBJ databases">
        <title>Genomic analysis of 38 Legionella species identifies large and diverse effector repertoires.</title>
        <authorList>
            <person name="Burstein D."/>
            <person name="Amaro F."/>
            <person name="Zusman T."/>
            <person name="Lifshitz Z."/>
            <person name="Cohen O."/>
            <person name="Gilbert J.A."/>
            <person name="Pupko T."/>
            <person name="Shuman H.A."/>
            <person name="Segal G."/>
        </authorList>
    </citation>
    <scope>NUCLEOTIDE SEQUENCE [LARGE SCALE GENOMIC DNA]</scope>
    <source>
        <strain evidence="2 3">SE-32A-C8</strain>
    </source>
</reference>